<evidence type="ECO:0000256" key="1">
    <source>
        <dbReference type="ARBA" id="ARBA00004123"/>
    </source>
</evidence>
<keyword evidence="3" id="KW-0507">mRNA processing</keyword>
<dbReference type="Pfam" id="PF07717">
    <property type="entry name" value="OB_NTP_bind"/>
    <property type="match status" value="1"/>
</dbReference>
<dbReference type="Pfam" id="PF04408">
    <property type="entry name" value="WHD_HA2"/>
    <property type="match status" value="1"/>
</dbReference>
<dbReference type="SUPFAM" id="SSF52540">
    <property type="entry name" value="P-loop containing nucleoside triphosphate hydrolases"/>
    <property type="match status" value="1"/>
</dbReference>
<dbReference type="InterPro" id="IPR007502">
    <property type="entry name" value="Helicase-assoc_dom"/>
</dbReference>
<organism evidence="14 15">
    <name type="scientific">Torulaspora delbrueckii</name>
    <name type="common">Yeast</name>
    <name type="synonym">Candida colliculosa</name>
    <dbReference type="NCBI Taxonomy" id="4950"/>
    <lineage>
        <taxon>Eukaryota</taxon>
        <taxon>Fungi</taxon>
        <taxon>Dikarya</taxon>
        <taxon>Ascomycota</taxon>
        <taxon>Saccharomycotina</taxon>
        <taxon>Saccharomycetes</taxon>
        <taxon>Saccharomycetales</taxon>
        <taxon>Saccharomycetaceae</taxon>
        <taxon>Torulaspora</taxon>
    </lineage>
</organism>
<reference evidence="14 15" key="1">
    <citation type="journal article" date="2011" name="Proc. Natl. Acad. Sci. U.S.A.">
        <title>Evolutionary erosion of yeast sex chromosomes by mating-type switching accidents.</title>
        <authorList>
            <person name="Gordon J.L."/>
            <person name="Armisen D."/>
            <person name="Proux-Wera E."/>
            <person name="Oheigeartaigh S.S."/>
            <person name="Byrne K.P."/>
            <person name="Wolfe K.H."/>
        </authorList>
    </citation>
    <scope>NUCLEOTIDE SEQUENCE [LARGE SCALE GENOMIC DNA]</scope>
    <source>
        <strain evidence="15">ATCC 10662 / CBS 1146 / NBRC 0425 / NCYC 2629 / NRRL Y-866</strain>
    </source>
</reference>
<evidence type="ECO:0000256" key="7">
    <source>
        <dbReference type="ARBA" id="ARBA00023187"/>
    </source>
</evidence>
<dbReference type="PANTHER" id="PTHR18934">
    <property type="entry name" value="ATP-DEPENDENT RNA HELICASE"/>
    <property type="match status" value="1"/>
</dbReference>
<dbReference type="InterPro" id="IPR027417">
    <property type="entry name" value="P-loop_NTPase"/>
</dbReference>
<dbReference type="FunFam" id="3.40.50.300:FF:000726">
    <property type="entry name" value="Pre-mRNA-splicing factor ATP-dependent RNA helicase"/>
    <property type="match status" value="1"/>
</dbReference>
<dbReference type="GO" id="GO:0003724">
    <property type="term" value="F:RNA helicase activity"/>
    <property type="evidence" value="ECO:0007669"/>
    <property type="project" value="UniProtKB-EC"/>
</dbReference>
<evidence type="ECO:0000256" key="9">
    <source>
        <dbReference type="ARBA" id="ARBA00047984"/>
    </source>
</evidence>
<evidence type="ECO:0000256" key="6">
    <source>
        <dbReference type="ARBA" id="ARBA00022840"/>
    </source>
</evidence>
<dbReference type="GeneID" id="11502775"/>
<keyword evidence="5" id="KW-0378">Hydrolase</keyword>
<dbReference type="PROSITE" id="PS51194">
    <property type="entry name" value="HELICASE_CTER"/>
    <property type="match status" value="1"/>
</dbReference>
<sequence length="889" mass="101789">MSEQLTGLGKRRYKRTFETTTGDVEEETKSKASVEDSKNASNGIDETDKKEDDMNDLRLYARQRYLGQREKKKVEALRQELRLLEEDVNKYGWDNLTQKERDDVSLKRELVELFDKKEADFDEGYQLQEDYVDEKGKFDVSRKRRVLNNRDSYFKESKATRQQAWEEKQLQKAVKEDGTDEIMVPNSEKYDFVFDNDAAIDFTEEDDEILPEKDAEYDTHLSERLDAEQNRTKSIQEMRKLLPVFQYREELLQAIKDNQILIVVGETGSGKTTQLPQYLVEEGYTNSGKLQIAVTQPRRVAATSVAARVAEEMDVCIGKEVGYSIRFEDKTSEKTVLKYMTDGMLLREILTDPELKRYSCIMIDEAHERTLATDILLGLLKDILVHRKDLKLLISSATMNATKFSRFFGGCPIFNVPGRRYPVDIHYTLQPEANYLHAAISTIFQIHTSQELPGDVLVFLTGQEEIESARDKIEEIANKLGSGIPQMIIAPIYANLPQEQQDQIFVQTPPNCRKIVLATNIAETSLTIDGIKFVIDPGYVKENSFVPATGMSQLLTVPCSRASVDQRAGRAGRVGPGKCYRLFTKWSYYNELEMMPKPEIVRTNLANTVLLLLSLGISDLIKFPMLDKPSIASLTNSLEDLYLMGALNSKGKITRLGRIMCEFPCEPQFAKVLHSAATHEQCKGTLEECTDIVAMLHETASLFVGRSKDASSHIVGEVDSDHLLYLQIYQEWKNSNYSRAWCQDHKVQYKTLCRVRNIRNQLWKCAEQMGLVVMNETYRRKQVDFTQEINTRISKSFISGFPMNIAQLGTTGYRTTGKKSSSGLNVHIHPSSVLIEQTRENAKKPSKYVLYQRLMLTSKEFMRDCLPIYTESWLIEMVPQIFKKPNNQN</sequence>
<dbReference type="PROSITE" id="PS00690">
    <property type="entry name" value="DEAH_ATP_HELICASE"/>
    <property type="match status" value="1"/>
</dbReference>
<evidence type="ECO:0000256" key="2">
    <source>
        <dbReference type="ARBA" id="ARBA00012552"/>
    </source>
</evidence>
<dbReference type="Pfam" id="PF00271">
    <property type="entry name" value="Helicase_C"/>
    <property type="match status" value="1"/>
</dbReference>
<comment type="catalytic activity">
    <reaction evidence="9">
        <text>ATP + H2O = ADP + phosphate + H(+)</text>
        <dbReference type="Rhea" id="RHEA:13065"/>
        <dbReference type="ChEBI" id="CHEBI:15377"/>
        <dbReference type="ChEBI" id="CHEBI:15378"/>
        <dbReference type="ChEBI" id="CHEBI:30616"/>
        <dbReference type="ChEBI" id="CHEBI:43474"/>
        <dbReference type="ChEBI" id="CHEBI:456216"/>
        <dbReference type="EC" id="3.6.4.13"/>
    </reaction>
</comment>
<evidence type="ECO:0000256" key="10">
    <source>
        <dbReference type="SAM" id="Coils"/>
    </source>
</evidence>
<keyword evidence="8" id="KW-0539">Nucleus</keyword>
<dbReference type="STRING" id="1076872.G8ZN58"/>
<dbReference type="RefSeq" id="XP_003679263.1">
    <property type="nucleotide sequence ID" value="XM_003679215.1"/>
</dbReference>
<evidence type="ECO:0000256" key="4">
    <source>
        <dbReference type="ARBA" id="ARBA00022741"/>
    </source>
</evidence>
<dbReference type="GO" id="GO:0016787">
    <property type="term" value="F:hydrolase activity"/>
    <property type="evidence" value="ECO:0007669"/>
    <property type="project" value="UniProtKB-KW"/>
</dbReference>
<feature type="coiled-coil region" evidence="10">
    <location>
        <begin position="67"/>
        <end position="94"/>
    </location>
</feature>
<dbReference type="HOGENOM" id="CLU_001832_7_2_1"/>
<evidence type="ECO:0000256" key="3">
    <source>
        <dbReference type="ARBA" id="ARBA00022664"/>
    </source>
</evidence>
<dbReference type="InterPro" id="IPR048333">
    <property type="entry name" value="HA2_WH"/>
</dbReference>
<dbReference type="GO" id="GO:0005524">
    <property type="term" value="F:ATP binding"/>
    <property type="evidence" value="ECO:0007669"/>
    <property type="project" value="UniProtKB-KW"/>
</dbReference>
<dbReference type="Gene3D" id="1.20.120.1080">
    <property type="match status" value="1"/>
</dbReference>
<comment type="subcellular location">
    <subcellularLocation>
        <location evidence="1">Nucleus</location>
    </subcellularLocation>
</comment>
<evidence type="ECO:0000256" key="8">
    <source>
        <dbReference type="ARBA" id="ARBA00023242"/>
    </source>
</evidence>
<name>G8ZN58_TORDE</name>
<dbReference type="PROSITE" id="PS51192">
    <property type="entry name" value="HELICASE_ATP_BIND_1"/>
    <property type="match status" value="1"/>
</dbReference>
<evidence type="ECO:0000313" key="15">
    <source>
        <dbReference type="Proteomes" id="UP000005627"/>
    </source>
</evidence>
<dbReference type="FunFam" id="3.40.50.300:FF:000007">
    <property type="entry name" value="Pre-mRNA-splicing factor ATP-dependent RNA helicase"/>
    <property type="match status" value="1"/>
</dbReference>
<dbReference type="FunCoup" id="G8ZN58">
    <property type="interactions" value="137"/>
</dbReference>
<dbReference type="InParanoid" id="G8ZN58"/>
<dbReference type="SMART" id="SM00487">
    <property type="entry name" value="DEXDc"/>
    <property type="match status" value="1"/>
</dbReference>
<keyword evidence="15" id="KW-1185">Reference proteome</keyword>
<dbReference type="EMBL" id="HE616742">
    <property type="protein sequence ID" value="CCE90052.1"/>
    <property type="molecule type" value="Genomic_DNA"/>
</dbReference>
<dbReference type="InterPro" id="IPR002464">
    <property type="entry name" value="DNA/RNA_helicase_DEAH_CS"/>
</dbReference>
<evidence type="ECO:0000259" key="13">
    <source>
        <dbReference type="PROSITE" id="PS51194"/>
    </source>
</evidence>
<dbReference type="Proteomes" id="UP000005627">
    <property type="component" value="Chromosome 1"/>
</dbReference>
<dbReference type="GO" id="GO:0000349">
    <property type="term" value="P:generation of catalytic spliceosome for first transesterification step"/>
    <property type="evidence" value="ECO:0007669"/>
    <property type="project" value="EnsemblFungi"/>
</dbReference>
<keyword evidence="10" id="KW-0175">Coiled coil</keyword>
<gene>
    <name evidence="14" type="primary">TDEL0A07200</name>
    <name evidence="14" type="ORF">TDEL_0A07200</name>
</gene>
<feature type="domain" description="Helicase ATP-binding" evidence="12">
    <location>
        <begin position="252"/>
        <end position="417"/>
    </location>
</feature>
<dbReference type="PANTHER" id="PTHR18934:SF83">
    <property type="entry name" value="PRE-MRNA-SPLICING FACTOR ATP-DEPENDENT RNA HELICASE DHX16"/>
    <property type="match status" value="1"/>
</dbReference>
<proteinExistence type="predicted"/>
<keyword evidence="7" id="KW-0508">mRNA splicing</keyword>
<dbReference type="AlphaFoldDB" id="G8ZN58"/>
<dbReference type="GO" id="GO:0071006">
    <property type="term" value="C:U2-type catalytic step 1 spliceosome"/>
    <property type="evidence" value="ECO:0007669"/>
    <property type="project" value="EnsemblFungi"/>
</dbReference>
<dbReference type="SMART" id="SM00490">
    <property type="entry name" value="HELICc"/>
    <property type="match status" value="1"/>
</dbReference>
<dbReference type="InterPro" id="IPR011545">
    <property type="entry name" value="DEAD/DEAH_box_helicase_dom"/>
</dbReference>
<dbReference type="KEGG" id="tdl:TDEL_0A07200"/>
<dbReference type="InterPro" id="IPR011709">
    <property type="entry name" value="DEAD-box_helicase_OB_fold"/>
</dbReference>
<dbReference type="Gene3D" id="3.40.50.300">
    <property type="entry name" value="P-loop containing nucleotide triphosphate hydrolases"/>
    <property type="match status" value="2"/>
</dbReference>
<dbReference type="InterPro" id="IPR001650">
    <property type="entry name" value="Helicase_C-like"/>
</dbReference>
<keyword evidence="6" id="KW-0067">ATP-binding</keyword>
<evidence type="ECO:0000259" key="12">
    <source>
        <dbReference type="PROSITE" id="PS51192"/>
    </source>
</evidence>
<dbReference type="GO" id="GO:0071013">
    <property type="term" value="C:catalytic step 2 spliceosome"/>
    <property type="evidence" value="ECO:0007669"/>
    <property type="project" value="TreeGrafter"/>
</dbReference>
<dbReference type="GO" id="GO:0034247">
    <property type="term" value="P:snoRNA splicing"/>
    <property type="evidence" value="ECO:0007669"/>
    <property type="project" value="EnsemblFungi"/>
</dbReference>
<dbReference type="Pfam" id="PF00270">
    <property type="entry name" value="DEAD"/>
    <property type="match status" value="1"/>
</dbReference>
<accession>G8ZN58</accession>
<evidence type="ECO:0000256" key="5">
    <source>
        <dbReference type="ARBA" id="ARBA00022801"/>
    </source>
</evidence>
<dbReference type="OrthoDB" id="10253254at2759"/>
<evidence type="ECO:0000256" key="11">
    <source>
        <dbReference type="SAM" id="MobiDB-lite"/>
    </source>
</evidence>
<feature type="region of interest" description="Disordered" evidence="11">
    <location>
        <begin position="1"/>
        <end position="53"/>
    </location>
</feature>
<dbReference type="GO" id="GO:0003723">
    <property type="term" value="F:RNA binding"/>
    <property type="evidence" value="ECO:0007669"/>
    <property type="project" value="TreeGrafter"/>
</dbReference>
<dbReference type="EC" id="3.6.4.13" evidence="2"/>
<dbReference type="SMART" id="SM00847">
    <property type="entry name" value="HA2"/>
    <property type="match status" value="1"/>
</dbReference>
<protein>
    <recommendedName>
        <fullName evidence="2">RNA helicase</fullName>
        <ecNumber evidence="2">3.6.4.13</ecNumber>
    </recommendedName>
</protein>
<feature type="compositionally biased region" description="Basic and acidic residues" evidence="11">
    <location>
        <begin position="27"/>
        <end position="38"/>
    </location>
</feature>
<evidence type="ECO:0000313" key="14">
    <source>
        <dbReference type="EMBL" id="CCE90052.1"/>
    </source>
</evidence>
<dbReference type="eggNOG" id="KOG0923">
    <property type="taxonomic scope" value="Eukaryota"/>
</dbReference>
<dbReference type="InterPro" id="IPR014001">
    <property type="entry name" value="Helicase_ATP-bd"/>
</dbReference>
<dbReference type="CDD" id="cd18791">
    <property type="entry name" value="SF2_C_RHA"/>
    <property type="match status" value="1"/>
</dbReference>
<keyword evidence="4" id="KW-0547">Nucleotide-binding</keyword>
<feature type="domain" description="Helicase C-terminal" evidence="13">
    <location>
        <begin position="442"/>
        <end position="616"/>
    </location>
</feature>